<dbReference type="RefSeq" id="WP_153571914.1">
    <property type="nucleotide sequence ID" value="NZ_CP045725.1"/>
</dbReference>
<organism evidence="1 2">
    <name type="scientific">Raineyella fluvialis</name>
    <dbReference type="NCBI Taxonomy" id="2662261"/>
    <lineage>
        <taxon>Bacteria</taxon>
        <taxon>Bacillati</taxon>
        <taxon>Actinomycetota</taxon>
        <taxon>Actinomycetes</taxon>
        <taxon>Propionibacteriales</taxon>
        <taxon>Propionibacteriaceae</taxon>
        <taxon>Raineyella</taxon>
    </lineage>
</organism>
<dbReference type="KEGG" id="rain:Rai3103_06580"/>
<accession>A0A5Q2FE73</accession>
<sequence>MASDLERLAQAVRQLGDASGPVRGQIARASLSATRASSGVPQGVPSARQAAVALQAAGKALAEASHLLDEFSKEADAFAARLVGGSPQTGARPSPAHVSLDRYHPNGFPDDIDMVPLAGIAPDEQLDWVKGYSPEDLEWAWQAFRSVIQPGLAKGMTQDDFRDMDARLGLMGTRSYADTYSGFFGDSRIILNRKPGMDALDPGNGRHRIAIARRLGLTHVPAKVV</sequence>
<dbReference type="EMBL" id="CP045725">
    <property type="protein sequence ID" value="QGF23383.1"/>
    <property type="molecule type" value="Genomic_DNA"/>
</dbReference>
<dbReference type="Proteomes" id="UP000386847">
    <property type="component" value="Chromosome"/>
</dbReference>
<proteinExistence type="predicted"/>
<name>A0A5Q2FE73_9ACTN</name>
<evidence type="ECO:0000313" key="1">
    <source>
        <dbReference type="EMBL" id="QGF23383.1"/>
    </source>
</evidence>
<protein>
    <submittedName>
        <fullName evidence="1">Uncharacterized protein</fullName>
    </submittedName>
</protein>
<evidence type="ECO:0000313" key="2">
    <source>
        <dbReference type="Proteomes" id="UP000386847"/>
    </source>
</evidence>
<reference evidence="1 2" key="1">
    <citation type="submission" date="2019-10" db="EMBL/GenBank/DDBJ databases">
        <title>Genomic analysis of Raineyella sp. CBA3103.</title>
        <authorList>
            <person name="Roh S.W."/>
        </authorList>
    </citation>
    <scope>NUCLEOTIDE SEQUENCE [LARGE SCALE GENOMIC DNA]</scope>
    <source>
        <strain evidence="1 2">CBA3103</strain>
    </source>
</reference>
<keyword evidence="2" id="KW-1185">Reference proteome</keyword>
<dbReference type="AlphaFoldDB" id="A0A5Q2FE73"/>
<gene>
    <name evidence="1" type="ORF">Rai3103_06580</name>
</gene>